<evidence type="ECO:0000313" key="8">
    <source>
        <dbReference type="Proteomes" id="UP000281553"/>
    </source>
</evidence>
<gene>
    <name evidence="7" type="ORF">DILT_LOCUS2632</name>
</gene>
<dbReference type="GO" id="GO:0030018">
    <property type="term" value="C:Z disc"/>
    <property type="evidence" value="ECO:0007669"/>
    <property type="project" value="TreeGrafter"/>
</dbReference>
<dbReference type="PANTHER" id="PTHR24205:SF16">
    <property type="entry name" value="GH01042P-RELATED"/>
    <property type="match status" value="1"/>
</dbReference>
<dbReference type="CDD" id="cd08368">
    <property type="entry name" value="LIM"/>
    <property type="match status" value="1"/>
</dbReference>
<dbReference type="GO" id="GO:0005634">
    <property type="term" value="C:nucleus"/>
    <property type="evidence" value="ECO:0007669"/>
    <property type="project" value="TreeGrafter"/>
</dbReference>
<evidence type="ECO:0000313" key="7">
    <source>
        <dbReference type="EMBL" id="VDK75022.1"/>
    </source>
</evidence>
<proteinExistence type="predicted"/>
<evidence type="ECO:0000256" key="3">
    <source>
        <dbReference type="ARBA" id="ARBA00022833"/>
    </source>
</evidence>
<dbReference type="PROSITE" id="PS50023">
    <property type="entry name" value="LIM_DOMAIN_2"/>
    <property type="match status" value="1"/>
</dbReference>
<dbReference type="EMBL" id="UYRU01042387">
    <property type="protein sequence ID" value="VDK75022.1"/>
    <property type="molecule type" value="Genomic_DNA"/>
</dbReference>
<reference evidence="7 8" key="1">
    <citation type="submission" date="2018-11" db="EMBL/GenBank/DDBJ databases">
        <authorList>
            <consortium name="Pathogen Informatics"/>
        </authorList>
    </citation>
    <scope>NUCLEOTIDE SEQUENCE [LARGE SCALE GENOMIC DNA]</scope>
</reference>
<keyword evidence="1 5" id="KW-0479">Metal-binding</keyword>
<dbReference type="SUPFAM" id="SSF57716">
    <property type="entry name" value="Glucocorticoid receptor-like (DNA-binding domain)"/>
    <property type="match status" value="1"/>
</dbReference>
<dbReference type="Gene3D" id="2.10.110.10">
    <property type="entry name" value="Cysteine Rich Protein"/>
    <property type="match status" value="1"/>
</dbReference>
<dbReference type="Proteomes" id="UP000281553">
    <property type="component" value="Unassembled WGS sequence"/>
</dbReference>
<dbReference type="PANTHER" id="PTHR24205">
    <property type="entry name" value="FOUR AND A HALF LIM DOMAINS PROTEIN"/>
    <property type="match status" value="1"/>
</dbReference>
<sequence>MASCGKCSKPIEEGKIVTAAGMRMHTDCFLCTQCKKQLVGVNFRSKNAGQYCEPCYTEKFQPKCVSTYSTKVTVSCTVCLGAAIIMSTVHGTGGDLKAINYVFCIPSLVLH</sequence>
<evidence type="ECO:0000256" key="4">
    <source>
        <dbReference type="ARBA" id="ARBA00023038"/>
    </source>
</evidence>
<dbReference type="GO" id="GO:0046872">
    <property type="term" value="F:metal ion binding"/>
    <property type="evidence" value="ECO:0007669"/>
    <property type="project" value="UniProtKB-KW"/>
</dbReference>
<keyword evidence="8" id="KW-1185">Reference proteome</keyword>
<protein>
    <recommendedName>
        <fullName evidence="6">LIM zinc-binding domain-containing protein</fullName>
    </recommendedName>
</protein>
<keyword evidence="3 5" id="KW-0862">Zinc</keyword>
<dbReference type="SMART" id="SM00132">
    <property type="entry name" value="LIM"/>
    <property type="match status" value="1"/>
</dbReference>
<dbReference type="GO" id="GO:0003712">
    <property type="term" value="F:transcription coregulator activity"/>
    <property type="evidence" value="ECO:0007669"/>
    <property type="project" value="TreeGrafter"/>
</dbReference>
<name>A0A3P6SGC5_DIBLA</name>
<evidence type="ECO:0000256" key="5">
    <source>
        <dbReference type="PROSITE-ProRule" id="PRU00125"/>
    </source>
</evidence>
<feature type="domain" description="LIM zinc-binding" evidence="6">
    <location>
        <begin position="2"/>
        <end position="62"/>
    </location>
</feature>
<keyword evidence="2" id="KW-0677">Repeat</keyword>
<keyword evidence="4 5" id="KW-0440">LIM domain</keyword>
<evidence type="ECO:0000259" key="6">
    <source>
        <dbReference type="PROSITE" id="PS50023"/>
    </source>
</evidence>
<dbReference type="Pfam" id="PF00412">
    <property type="entry name" value="LIM"/>
    <property type="match status" value="1"/>
</dbReference>
<accession>A0A3P6SGC5</accession>
<organism evidence="7 8">
    <name type="scientific">Dibothriocephalus latus</name>
    <name type="common">Fish tapeworm</name>
    <name type="synonym">Diphyllobothrium latum</name>
    <dbReference type="NCBI Taxonomy" id="60516"/>
    <lineage>
        <taxon>Eukaryota</taxon>
        <taxon>Metazoa</taxon>
        <taxon>Spiralia</taxon>
        <taxon>Lophotrochozoa</taxon>
        <taxon>Platyhelminthes</taxon>
        <taxon>Cestoda</taxon>
        <taxon>Eucestoda</taxon>
        <taxon>Diphyllobothriidea</taxon>
        <taxon>Diphyllobothriidae</taxon>
        <taxon>Dibothriocephalus</taxon>
    </lineage>
</organism>
<dbReference type="InterPro" id="IPR001781">
    <property type="entry name" value="Znf_LIM"/>
</dbReference>
<dbReference type="AlphaFoldDB" id="A0A3P6SGC5"/>
<dbReference type="OrthoDB" id="25414at2759"/>
<evidence type="ECO:0000256" key="2">
    <source>
        <dbReference type="ARBA" id="ARBA00022737"/>
    </source>
</evidence>
<evidence type="ECO:0000256" key="1">
    <source>
        <dbReference type="ARBA" id="ARBA00022723"/>
    </source>
</evidence>